<dbReference type="Proteomes" id="UP000253597">
    <property type="component" value="Unassembled WGS sequence"/>
</dbReference>
<sequence>MLEKITSFCYVSYHIRKGTKNQLKIQKNIYVMLENVTWIILWGLKSTYAFLLDNWYNILTIKNLGDACGKNTD</sequence>
<comment type="caution">
    <text evidence="1">The sequence shown here is derived from an EMBL/GenBank/DDBJ whole genome shotgun (WGS) entry which is preliminary data.</text>
</comment>
<evidence type="ECO:0000313" key="2">
    <source>
        <dbReference type="Proteomes" id="UP000253597"/>
    </source>
</evidence>
<reference evidence="1 2" key="1">
    <citation type="submission" date="2019-01" db="EMBL/GenBank/DDBJ databases">
        <title>Draft genome sequence of heavy metal resistant Bacillus cereus NWUAB01.</title>
        <authorList>
            <person name="Babalola O."/>
            <person name="Aremu B.R."/>
            <person name="Ayangbenro A.S."/>
        </authorList>
    </citation>
    <scope>NUCLEOTIDE SEQUENCE [LARGE SCALE GENOMIC DNA]</scope>
    <source>
        <strain evidence="1 2">NWUAB01</strain>
    </source>
</reference>
<dbReference type="AlphaFoldDB" id="A0A9X8NXR6"/>
<accession>A0A9X8NXR6</accession>
<gene>
    <name evidence="1" type="ORF">DR116_0001280</name>
</gene>
<protein>
    <submittedName>
        <fullName evidence="1">Uncharacterized protein</fullName>
    </submittedName>
</protein>
<proteinExistence type="predicted"/>
<name>A0A9X8NXR6_BACCE</name>
<dbReference type="EMBL" id="QNGD03000001">
    <property type="protein sequence ID" value="RWQ77711.1"/>
    <property type="molecule type" value="Genomic_DNA"/>
</dbReference>
<organism evidence="1 2">
    <name type="scientific">Bacillus cereus</name>
    <dbReference type="NCBI Taxonomy" id="1396"/>
    <lineage>
        <taxon>Bacteria</taxon>
        <taxon>Bacillati</taxon>
        <taxon>Bacillota</taxon>
        <taxon>Bacilli</taxon>
        <taxon>Bacillales</taxon>
        <taxon>Bacillaceae</taxon>
        <taxon>Bacillus</taxon>
        <taxon>Bacillus cereus group</taxon>
    </lineage>
</organism>
<evidence type="ECO:0000313" key="1">
    <source>
        <dbReference type="EMBL" id="RWQ77711.1"/>
    </source>
</evidence>